<accession>A0ABD2QBM1</accession>
<gene>
    <name evidence="2" type="ORF">Ciccas_004393</name>
</gene>
<protein>
    <submittedName>
        <fullName evidence="2">Uncharacterized protein</fullName>
    </submittedName>
</protein>
<evidence type="ECO:0000256" key="1">
    <source>
        <dbReference type="SAM" id="MobiDB-lite"/>
    </source>
</evidence>
<feature type="compositionally biased region" description="Polar residues" evidence="1">
    <location>
        <begin position="341"/>
        <end position="357"/>
    </location>
</feature>
<keyword evidence="3" id="KW-1185">Reference proteome</keyword>
<feature type="region of interest" description="Disordered" evidence="1">
    <location>
        <begin position="341"/>
        <end position="360"/>
    </location>
</feature>
<evidence type="ECO:0000313" key="2">
    <source>
        <dbReference type="EMBL" id="KAL3316958.1"/>
    </source>
</evidence>
<reference evidence="2 3" key="1">
    <citation type="submission" date="2024-11" db="EMBL/GenBank/DDBJ databases">
        <title>Adaptive evolution of stress response genes in parasites aligns with host niche diversity.</title>
        <authorList>
            <person name="Hahn C."/>
            <person name="Resl P."/>
        </authorList>
    </citation>
    <scope>NUCLEOTIDE SEQUENCE [LARGE SCALE GENOMIC DNA]</scope>
    <source>
        <strain evidence="2">EGGRZ-B1_66</strain>
        <tissue evidence="2">Body</tissue>
    </source>
</reference>
<dbReference type="Proteomes" id="UP001626550">
    <property type="component" value="Unassembled WGS sequence"/>
</dbReference>
<name>A0ABD2QBM1_9PLAT</name>
<organism evidence="2 3">
    <name type="scientific">Cichlidogyrus casuarinus</name>
    <dbReference type="NCBI Taxonomy" id="1844966"/>
    <lineage>
        <taxon>Eukaryota</taxon>
        <taxon>Metazoa</taxon>
        <taxon>Spiralia</taxon>
        <taxon>Lophotrochozoa</taxon>
        <taxon>Platyhelminthes</taxon>
        <taxon>Monogenea</taxon>
        <taxon>Monopisthocotylea</taxon>
        <taxon>Dactylogyridea</taxon>
        <taxon>Ancyrocephalidae</taxon>
        <taxon>Cichlidogyrus</taxon>
    </lineage>
</organism>
<dbReference type="AlphaFoldDB" id="A0ABD2QBM1"/>
<feature type="region of interest" description="Disordered" evidence="1">
    <location>
        <begin position="190"/>
        <end position="213"/>
    </location>
</feature>
<comment type="caution">
    <text evidence="2">The sequence shown here is derived from an EMBL/GenBank/DDBJ whole genome shotgun (WGS) entry which is preliminary data.</text>
</comment>
<evidence type="ECO:0000313" key="3">
    <source>
        <dbReference type="Proteomes" id="UP001626550"/>
    </source>
</evidence>
<sequence length="448" mass="50426">MFDSSDSPENYCMDLHNLICVTLDNMILPMRRLLSSSSMLANILTTEISDAENKTFEYIAQQISVICKANENVANQILRQFPRSETCFQCLGIDEFTIQGLLKIRGIGFLELLDMPDESVANILRHYRDSDSSIVRVLSGIAKIRANMELIEKESSFEDDTRNLISLIHNTMSDQCPKDLEALKQRVISKRQRSSNSDEYHDNSETLTSARSAEKRKQYLGNPKLVNGGLTVPSRAANLDCTPPLSPVNKRLNSYLKIPPSPTVKQRFRMNFSLHRSKSHESNLAAKVKQATQNGVVISGNTQSSEDQMTSPEASKVAEFFSFRESINHILLEQARRASLESRSSNKNHAPQLSSSAEAEDELGILTNESNTTYVRTLTGQMHKFEQQSRIGNLVKGTPCDVCKNRINFKFQLCSFCKFVLSLPVQIHFRTESNSTKVAYKIPTSWPA</sequence>
<dbReference type="EMBL" id="JBJKFK010000456">
    <property type="protein sequence ID" value="KAL3316958.1"/>
    <property type="molecule type" value="Genomic_DNA"/>
</dbReference>
<proteinExistence type="predicted"/>